<dbReference type="InterPro" id="IPR029052">
    <property type="entry name" value="Metallo-depent_PP-like"/>
</dbReference>
<comment type="caution">
    <text evidence="1">The sequence shown here is derived from an EMBL/GenBank/DDBJ whole genome shotgun (WGS) entry which is preliminary data.</text>
</comment>
<dbReference type="PANTHER" id="PTHR11575:SF24">
    <property type="entry name" value="5'-NUCLEOTIDASE"/>
    <property type="match status" value="1"/>
</dbReference>
<dbReference type="Gene3D" id="3.60.21.10">
    <property type="match status" value="1"/>
</dbReference>
<accession>A0AAW2Z4I3</accession>
<proteinExistence type="predicted"/>
<reference evidence="1 2" key="1">
    <citation type="submission" date="2024-03" db="EMBL/GenBank/DDBJ databases">
        <title>The Acrasis kona genome and developmental transcriptomes reveal deep origins of eukaryotic multicellular pathways.</title>
        <authorList>
            <person name="Sheikh S."/>
            <person name="Fu C.-J."/>
            <person name="Brown M.W."/>
            <person name="Baldauf S.L."/>
        </authorList>
    </citation>
    <scope>NUCLEOTIDE SEQUENCE [LARGE SCALE GENOMIC DNA]</scope>
    <source>
        <strain evidence="1 2">ATCC MYA-3509</strain>
    </source>
</reference>
<keyword evidence="2" id="KW-1185">Reference proteome</keyword>
<name>A0AAW2Z4I3_9EUKA</name>
<dbReference type="Proteomes" id="UP001431209">
    <property type="component" value="Unassembled WGS sequence"/>
</dbReference>
<gene>
    <name evidence="1" type="ORF">AKO1_003541</name>
</gene>
<dbReference type="GO" id="GO:0009166">
    <property type="term" value="P:nucleotide catabolic process"/>
    <property type="evidence" value="ECO:0007669"/>
    <property type="project" value="InterPro"/>
</dbReference>
<organism evidence="1 2">
    <name type="scientific">Acrasis kona</name>
    <dbReference type="NCBI Taxonomy" id="1008807"/>
    <lineage>
        <taxon>Eukaryota</taxon>
        <taxon>Discoba</taxon>
        <taxon>Heterolobosea</taxon>
        <taxon>Tetramitia</taxon>
        <taxon>Eutetramitia</taxon>
        <taxon>Acrasidae</taxon>
        <taxon>Acrasis</taxon>
    </lineage>
</organism>
<dbReference type="InterPro" id="IPR006179">
    <property type="entry name" value="5_nucleotidase/apyrase"/>
</dbReference>
<dbReference type="EMBL" id="JAOPGA020001065">
    <property type="protein sequence ID" value="KAL0484712.1"/>
    <property type="molecule type" value="Genomic_DNA"/>
</dbReference>
<sequence>MVLSNILFDEQCKHFEDITRPGSDDYIPSRASINKKKVIIGEDGSVTSPPQENKESSLIVPHVLKELTDSRGRTLKVGIIGMFGPNAAQFSAAYRKCIHFDSIKRKRSRKAWRDYVSKTKQVANDLRKKYNAHIIIMLAHSGEPEDNNLMTAIHKGEKKPIVDVHISSHTHHIYLIKKKVKGQNVYVHQAGPFATNLGVLQFEFDYTKGHITNLLNEQVPIKDHYYPAALSVPNQLYPIRLPITSDLQKDPEYDSLINKYRDMVDESFLQNVNFKYSSVIGEMPTNWTNKYQLAQYVNDCLLNETNAELMASNYDPIHVFIVALGAVRTEVPSLRASNVTGGPVTFQFSDAYRMLGIGYLTPEVSNTVLPGDPVSHFYIHRREFHAFVTAARLLAQLAPVKDRYTLSFSSSLDYKENKWGIPLLNNRFGKVYDLQINHVDYDHLPEFIHIGMPGWLTRFFSEIGEHTFGLINIYFRDRQGRRLQNAIRSDLRDYILFSKCIMKHTERGDLKESAHHAKLNVEQQYPEASSAEKTSLSDAAMAAATPEAAPEDVIDAALDDIQMTLLNQ</sequence>
<dbReference type="SUPFAM" id="SSF56300">
    <property type="entry name" value="Metallo-dependent phosphatases"/>
    <property type="match status" value="1"/>
</dbReference>
<dbReference type="PANTHER" id="PTHR11575">
    <property type="entry name" value="5'-NUCLEOTIDASE-RELATED"/>
    <property type="match status" value="1"/>
</dbReference>
<protein>
    <submittedName>
        <fullName evidence="1">5NTD</fullName>
    </submittedName>
</protein>
<evidence type="ECO:0000313" key="2">
    <source>
        <dbReference type="Proteomes" id="UP001431209"/>
    </source>
</evidence>
<evidence type="ECO:0000313" key="1">
    <source>
        <dbReference type="EMBL" id="KAL0484712.1"/>
    </source>
</evidence>
<dbReference type="GO" id="GO:0016787">
    <property type="term" value="F:hydrolase activity"/>
    <property type="evidence" value="ECO:0007669"/>
    <property type="project" value="InterPro"/>
</dbReference>
<dbReference type="AlphaFoldDB" id="A0AAW2Z4I3"/>